<gene>
    <name evidence="7" type="ORF">IV88_GL000643</name>
</gene>
<dbReference type="Gene3D" id="3.40.50.11820">
    <property type="match status" value="1"/>
</dbReference>
<evidence type="ECO:0000313" key="8">
    <source>
        <dbReference type="Proteomes" id="UP000051249"/>
    </source>
</evidence>
<keyword evidence="3" id="KW-1003">Cell membrane</keyword>
<keyword evidence="6" id="KW-0472">Membrane</keyword>
<evidence type="ECO:0000256" key="4">
    <source>
        <dbReference type="ARBA" id="ARBA00022679"/>
    </source>
</evidence>
<proteinExistence type="inferred from homology"/>
<dbReference type="Proteomes" id="UP000051249">
    <property type="component" value="Unassembled WGS sequence"/>
</dbReference>
<evidence type="ECO:0000256" key="2">
    <source>
        <dbReference type="ARBA" id="ARBA00010488"/>
    </source>
</evidence>
<dbReference type="PANTHER" id="PTHR37316:SF3">
    <property type="entry name" value="TEICHOIC ACID GLYCEROL-PHOSPHATE TRANSFERASE"/>
    <property type="match status" value="1"/>
</dbReference>
<dbReference type="SUPFAM" id="SSF53756">
    <property type="entry name" value="UDP-Glycosyltransferase/glycogen phosphorylase"/>
    <property type="match status" value="1"/>
</dbReference>
<comment type="caution">
    <text evidence="7">The sequence shown here is derived from an EMBL/GenBank/DDBJ whole genome shotgun (WGS) entry which is preliminary data.</text>
</comment>
<keyword evidence="5" id="KW-0777">Teichoic acid biosynthesis</keyword>
<dbReference type="InterPro" id="IPR043148">
    <property type="entry name" value="TagF_C"/>
</dbReference>
<comment type="similarity">
    <text evidence="2">Belongs to the CDP-glycerol glycerophosphotransferase family.</text>
</comment>
<reference evidence="7 8" key="1">
    <citation type="journal article" date="2015" name="Genome Announc.">
        <title>Expanding the biotechnology potential of lactobacilli through comparative genomics of 213 strains and associated genera.</title>
        <authorList>
            <person name="Sun Z."/>
            <person name="Harris H.M."/>
            <person name="McCann A."/>
            <person name="Guo C."/>
            <person name="Argimon S."/>
            <person name="Zhang W."/>
            <person name="Yang X."/>
            <person name="Jeffery I.B."/>
            <person name="Cooney J.C."/>
            <person name="Kagawa T.F."/>
            <person name="Liu W."/>
            <person name="Song Y."/>
            <person name="Salvetti E."/>
            <person name="Wrobel A."/>
            <person name="Rasinkangas P."/>
            <person name="Parkhill J."/>
            <person name="Rea M.C."/>
            <person name="O'Sullivan O."/>
            <person name="Ritari J."/>
            <person name="Douillard F.P."/>
            <person name="Paul Ross R."/>
            <person name="Yang R."/>
            <person name="Briner A.E."/>
            <person name="Felis G.E."/>
            <person name="de Vos W.M."/>
            <person name="Barrangou R."/>
            <person name="Klaenhammer T.R."/>
            <person name="Caufield P.W."/>
            <person name="Cui Y."/>
            <person name="Zhang H."/>
            <person name="O'Toole P.W."/>
        </authorList>
    </citation>
    <scope>NUCLEOTIDE SEQUENCE [LARGE SCALE GENOMIC DNA]</scope>
    <source>
        <strain evidence="7 8">DSM 23026</strain>
    </source>
</reference>
<evidence type="ECO:0000256" key="6">
    <source>
        <dbReference type="ARBA" id="ARBA00023136"/>
    </source>
</evidence>
<protein>
    <submittedName>
        <fullName evidence="7">Glycosyl glycerophosphate transferase</fullName>
    </submittedName>
</protein>
<organism evidence="7 8">
    <name type="scientific">Pediococcus argentinicus</name>
    <dbReference type="NCBI Taxonomy" id="480391"/>
    <lineage>
        <taxon>Bacteria</taxon>
        <taxon>Bacillati</taxon>
        <taxon>Bacillota</taxon>
        <taxon>Bacilli</taxon>
        <taxon>Lactobacillales</taxon>
        <taxon>Lactobacillaceae</taxon>
        <taxon>Pediococcus</taxon>
    </lineage>
</organism>
<keyword evidence="4 7" id="KW-0808">Transferase</keyword>
<dbReference type="AlphaFoldDB" id="A0A0R2NKB1"/>
<evidence type="ECO:0000256" key="3">
    <source>
        <dbReference type="ARBA" id="ARBA00022475"/>
    </source>
</evidence>
<dbReference type="PATRIC" id="fig|480391.4.peg.652"/>
<dbReference type="Gene3D" id="3.40.50.12580">
    <property type="match status" value="1"/>
</dbReference>
<evidence type="ECO:0000313" key="7">
    <source>
        <dbReference type="EMBL" id="KRO26183.1"/>
    </source>
</evidence>
<dbReference type="InterPro" id="IPR007554">
    <property type="entry name" value="Glycerophosphate_synth"/>
</dbReference>
<accession>A0A0R2NKB1</accession>
<dbReference type="GO" id="GO:0019350">
    <property type="term" value="P:teichoic acid biosynthetic process"/>
    <property type="evidence" value="ECO:0007669"/>
    <property type="project" value="UniProtKB-KW"/>
</dbReference>
<dbReference type="Pfam" id="PF04464">
    <property type="entry name" value="Glyphos_transf"/>
    <property type="match status" value="1"/>
</dbReference>
<keyword evidence="8" id="KW-1185">Reference proteome</keyword>
<evidence type="ECO:0000256" key="1">
    <source>
        <dbReference type="ARBA" id="ARBA00004202"/>
    </source>
</evidence>
<comment type="subcellular location">
    <subcellularLocation>
        <location evidence="1">Cell membrane</location>
        <topology evidence="1">Peripheral membrane protein</topology>
    </subcellularLocation>
</comment>
<dbReference type="PANTHER" id="PTHR37316">
    <property type="entry name" value="TEICHOIC ACID GLYCEROL-PHOSPHATE PRIMASE"/>
    <property type="match status" value="1"/>
</dbReference>
<sequence length="388" mass="45882">MRLISSASHLSFKPFREHTIVFESFGGRQISDSPLVVYQDIKTRYPDVSCYWSIGRSSELQSYCDRNNIPYVIRESFSWVKVLEKSDVWVSNARFPAWLNKPKRVQFIQTWHGTPLKKLGLSIERVEMPGTSTELYHSNFVHEANRWDLLVSANKYSSNIFRKSFGYENEIFEIGYPRNDELINASQKDIEQLKTKLKIPKNKKVILYAPTFRDDQFYKIGKYKFSLPFKLDDFEKQFGMNTVLILRMHYLIANEIDVSKYKNVVFDFSNYSNVSDLYLVSDMLITDYSSVFFDYAYLKRPILFYPFDFDNYKDKLRGFYLDYQSDLPGEIAYNQNELFNLISETLTNNSTPLSLKFKTFYQQFCYIHEGNSGKLLADRIMDKKYKKN</sequence>
<dbReference type="InterPro" id="IPR043149">
    <property type="entry name" value="TagF_N"/>
</dbReference>
<evidence type="ECO:0000256" key="5">
    <source>
        <dbReference type="ARBA" id="ARBA00022944"/>
    </source>
</evidence>
<name>A0A0R2NKB1_9LACO</name>
<dbReference type="GO" id="GO:0047355">
    <property type="term" value="F:CDP-glycerol glycerophosphotransferase activity"/>
    <property type="evidence" value="ECO:0007669"/>
    <property type="project" value="InterPro"/>
</dbReference>
<dbReference type="GO" id="GO:0005886">
    <property type="term" value="C:plasma membrane"/>
    <property type="evidence" value="ECO:0007669"/>
    <property type="project" value="UniProtKB-SubCell"/>
</dbReference>
<dbReference type="EMBL" id="JQCQ01000002">
    <property type="protein sequence ID" value="KRO26183.1"/>
    <property type="molecule type" value="Genomic_DNA"/>
</dbReference>
<dbReference type="InterPro" id="IPR051612">
    <property type="entry name" value="Teichoic_Acid_Biosynth"/>
</dbReference>